<evidence type="ECO:0000313" key="2">
    <source>
        <dbReference type="EMBL" id="WMV13770.1"/>
    </source>
</evidence>
<evidence type="ECO:0000313" key="3">
    <source>
        <dbReference type="Proteomes" id="UP001234989"/>
    </source>
</evidence>
<protein>
    <submittedName>
        <fullName evidence="2">Uncharacterized protein</fullName>
    </submittedName>
</protein>
<feature type="compositionally biased region" description="Polar residues" evidence="1">
    <location>
        <begin position="55"/>
        <end position="72"/>
    </location>
</feature>
<name>A0AAF0Q2S7_SOLVR</name>
<accession>A0AAF0Q2S7</accession>
<keyword evidence="3" id="KW-1185">Reference proteome</keyword>
<proteinExistence type="predicted"/>
<dbReference type="EMBL" id="CP133613">
    <property type="protein sequence ID" value="WMV13770.1"/>
    <property type="molecule type" value="Genomic_DNA"/>
</dbReference>
<organism evidence="2 3">
    <name type="scientific">Solanum verrucosum</name>
    <dbReference type="NCBI Taxonomy" id="315347"/>
    <lineage>
        <taxon>Eukaryota</taxon>
        <taxon>Viridiplantae</taxon>
        <taxon>Streptophyta</taxon>
        <taxon>Embryophyta</taxon>
        <taxon>Tracheophyta</taxon>
        <taxon>Spermatophyta</taxon>
        <taxon>Magnoliopsida</taxon>
        <taxon>eudicotyledons</taxon>
        <taxon>Gunneridae</taxon>
        <taxon>Pentapetalae</taxon>
        <taxon>asterids</taxon>
        <taxon>lamiids</taxon>
        <taxon>Solanales</taxon>
        <taxon>Solanaceae</taxon>
        <taxon>Solanoideae</taxon>
        <taxon>Solaneae</taxon>
        <taxon>Solanum</taxon>
    </lineage>
</organism>
<dbReference type="AlphaFoldDB" id="A0AAF0Q2S7"/>
<dbReference type="Proteomes" id="UP001234989">
    <property type="component" value="Chromosome 2"/>
</dbReference>
<reference evidence="2" key="1">
    <citation type="submission" date="2023-08" db="EMBL/GenBank/DDBJ databases">
        <title>A de novo genome assembly of Solanum verrucosum Schlechtendal, a Mexican diploid species geographically isolated from the other diploid A-genome species in potato relatives.</title>
        <authorList>
            <person name="Hosaka K."/>
        </authorList>
    </citation>
    <scope>NUCLEOTIDE SEQUENCE</scope>
    <source>
        <tissue evidence="2">Young leaves</tissue>
    </source>
</reference>
<feature type="region of interest" description="Disordered" evidence="1">
    <location>
        <begin position="55"/>
        <end position="88"/>
    </location>
</feature>
<evidence type="ECO:0000256" key="1">
    <source>
        <dbReference type="SAM" id="MobiDB-lite"/>
    </source>
</evidence>
<gene>
    <name evidence="2" type="ORF">MTR67_007155</name>
</gene>
<sequence length="88" mass="9633">MKGVMRFGKKGKLSPRYIGPYRISKRIDNLRVGATVRVSSSPSGYAVLRGDSCSDSRSLGSQVEDQGGSISQGFMEEATWEAKENMNK</sequence>